<evidence type="ECO:0000256" key="2">
    <source>
        <dbReference type="ARBA" id="ARBA00004961"/>
    </source>
</evidence>
<dbReference type="UniPathway" id="UPA00115">
    <property type="reaction ID" value="UER00409"/>
</dbReference>
<dbReference type="InterPro" id="IPR006148">
    <property type="entry name" value="Glc/Gal-6P_isomerase"/>
</dbReference>
<gene>
    <name evidence="8" type="ORF">HGM15179_020409</name>
</gene>
<evidence type="ECO:0000313" key="8">
    <source>
        <dbReference type="EMBL" id="TRZ06698.1"/>
    </source>
</evidence>
<accession>A0A8K1FU69</accession>
<evidence type="ECO:0000256" key="4">
    <source>
        <dbReference type="ARBA" id="ARBA00013198"/>
    </source>
</evidence>
<evidence type="ECO:0000313" key="9">
    <source>
        <dbReference type="Proteomes" id="UP000796761"/>
    </source>
</evidence>
<evidence type="ECO:0000256" key="6">
    <source>
        <dbReference type="RuleBase" id="RU365095"/>
    </source>
</evidence>
<dbReference type="SUPFAM" id="SSF100950">
    <property type="entry name" value="NagB/RpiA/CoA transferase-like"/>
    <property type="match status" value="1"/>
</dbReference>
<evidence type="ECO:0000256" key="5">
    <source>
        <dbReference type="ARBA" id="ARBA00022801"/>
    </source>
</evidence>
<sequence length="220" mass="23024">MMAAVSVFPSQAELGAALARSVAEAAAQAVASSGRFTLGLSGGSLVALLARELPPALRAVPGAEPSRWLLALCDERLVPLEDPDSTEGAYRSQLLSQLPPPGPQLLGVSLGLAPAEAAKDYEERLRQAFPGSEIPQFDLLLLGVGPDGHTCSLFPGHALLQEQNSLISPVLDSPKPPARRVTMTLPLINSSRSVLIVATGDSKAPVIKGKLGILDWDKLE</sequence>
<dbReference type="FunFam" id="3.40.50.1360:FF:000005">
    <property type="entry name" value="6-phosphogluconolactonase"/>
    <property type="match status" value="1"/>
</dbReference>
<dbReference type="AlphaFoldDB" id="A0A8K1FU69"/>
<dbReference type="GO" id="GO:0005975">
    <property type="term" value="P:carbohydrate metabolic process"/>
    <property type="evidence" value="ECO:0007669"/>
    <property type="project" value="UniProtKB-UniRule"/>
</dbReference>
<name>A0A8K1FU69_9PASS</name>
<organism evidence="8 9">
    <name type="scientific">Zosterops borbonicus</name>
    <dbReference type="NCBI Taxonomy" id="364589"/>
    <lineage>
        <taxon>Eukaryota</taxon>
        <taxon>Metazoa</taxon>
        <taxon>Chordata</taxon>
        <taxon>Craniata</taxon>
        <taxon>Vertebrata</taxon>
        <taxon>Euteleostomi</taxon>
        <taxon>Archelosauria</taxon>
        <taxon>Archosauria</taxon>
        <taxon>Dinosauria</taxon>
        <taxon>Saurischia</taxon>
        <taxon>Theropoda</taxon>
        <taxon>Coelurosauria</taxon>
        <taxon>Aves</taxon>
        <taxon>Neognathae</taxon>
        <taxon>Neoaves</taxon>
        <taxon>Telluraves</taxon>
        <taxon>Australaves</taxon>
        <taxon>Passeriformes</taxon>
        <taxon>Sylvioidea</taxon>
        <taxon>Zosteropidae</taxon>
        <taxon>Zosterops</taxon>
    </lineage>
</organism>
<comment type="pathway">
    <text evidence="2 6">Carbohydrate degradation; pentose phosphate pathway; D-ribulose 5-phosphate from D-glucose 6-phosphate (oxidative stage): step 2/3.</text>
</comment>
<dbReference type="EC" id="3.1.1.31" evidence="4 6"/>
<evidence type="ECO:0000256" key="3">
    <source>
        <dbReference type="ARBA" id="ARBA00010662"/>
    </source>
</evidence>
<comment type="function">
    <text evidence="6">Hydrolysis of 6-phosphogluconolactone to 6-phosphogluconate.</text>
</comment>
<comment type="caution">
    <text evidence="8">The sequence shown here is derived from an EMBL/GenBank/DDBJ whole genome shotgun (WGS) entry which is preliminary data.</text>
</comment>
<dbReference type="Proteomes" id="UP000796761">
    <property type="component" value="Unassembled WGS sequence"/>
</dbReference>
<dbReference type="NCBIfam" id="TIGR01198">
    <property type="entry name" value="pgl"/>
    <property type="match status" value="1"/>
</dbReference>
<dbReference type="EMBL" id="SWJQ01002268">
    <property type="protein sequence ID" value="TRZ06698.1"/>
    <property type="molecule type" value="Genomic_DNA"/>
</dbReference>
<dbReference type="Pfam" id="PF01182">
    <property type="entry name" value="Glucosamine_iso"/>
    <property type="match status" value="1"/>
</dbReference>
<dbReference type="InterPro" id="IPR039104">
    <property type="entry name" value="6PGL"/>
</dbReference>
<evidence type="ECO:0000259" key="7">
    <source>
        <dbReference type="Pfam" id="PF01182"/>
    </source>
</evidence>
<evidence type="ECO:0000256" key="1">
    <source>
        <dbReference type="ARBA" id="ARBA00000832"/>
    </source>
</evidence>
<feature type="domain" description="Glucosamine/galactosamine-6-phosphate isomerase" evidence="7">
    <location>
        <begin position="10"/>
        <end position="209"/>
    </location>
</feature>
<keyword evidence="9" id="KW-1185">Reference proteome</keyword>
<dbReference type="GO" id="GO:0017057">
    <property type="term" value="F:6-phosphogluconolactonase activity"/>
    <property type="evidence" value="ECO:0007669"/>
    <property type="project" value="UniProtKB-UniRule"/>
</dbReference>
<proteinExistence type="inferred from homology"/>
<dbReference type="OrthoDB" id="432544at2759"/>
<comment type="catalytic activity">
    <reaction evidence="1 6">
        <text>6-phospho-D-glucono-1,5-lactone + H2O = 6-phospho-D-gluconate + H(+)</text>
        <dbReference type="Rhea" id="RHEA:12556"/>
        <dbReference type="ChEBI" id="CHEBI:15377"/>
        <dbReference type="ChEBI" id="CHEBI:15378"/>
        <dbReference type="ChEBI" id="CHEBI:57955"/>
        <dbReference type="ChEBI" id="CHEBI:58759"/>
        <dbReference type="EC" id="3.1.1.31"/>
    </reaction>
</comment>
<reference evidence="8" key="1">
    <citation type="submission" date="2019-04" db="EMBL/GenBank/DDBJ databases">
        <title>Genome assembly of Zosterops borbonicus 15179.</title>
        <authorList>
            <person name="Leroy T."/>
            <person name="Anselmetti Y."/>
            <person name="Tilak M.-K."/>
            <person name="Nabholz B."/>
        </authorList>
    </citation>
    <scope>NUCLEOTIDE SEQUENCE</scope>
    <source>
        <strain evidence="8">HGM_15179</strain>
        <tissue evidence="8">Muscle</tissue>
    </source>
</reference>
<keyword evidence="5 6" id="KW-0378">Hydrolase</keyword>
<dbReference type="InterPro" id="IPR005900">
    <property type="entry name" value="6-phosphogluconolactonase_DevB"/>
</dbReference>
<dbReference type="GO" id="GO:0006098">
    <property type="term" value="P:pentose-phosphate shunt"/>
    <property type="evidence" value="ECO:0007669"/>
    <property type="project" value="UniProtKB-UniPathway"/>
</dbReference>
<dbReference type="CDD" id="cd01400">
    <property type="entry name" value="6PGL"/>
    <property type="match status" value="1"/>
</dbReference>
<comment type="similarity">
    <text evidence="3 6">Belongs to the glucosamine/galactosamine-6-phosphate isomerase family. 6-phosphogluconolactonase subfamily.</text>
</comment>
<protein>
    <recommendedName>
        <fullName evidence="4 6">6-phosphogluconolactonase</fullName>
        <shortName evidence="6">6PGL</shortName>
        <ecNumber evidence="4 6">3.1.1.31</ecNumber>
    </recommendedName>
</protein>
<dbReference type="InterPro" id="IPR037171">
    <property type="entry name" value="NagB/RpiA_transferase-like"/>
</dbReference>
<dbReference type="Gene3D" id="3.40.50.1360">
    <property type="match status" value="1"/>
</dbReference>
<dbReference type="PANTHER" id="PTHR11054:SF0">
    <property type="entry name" value="6-PHOSPHOGLUCONOLACTONASE"/>
    <property type="match status" value="1"/>
</dbReference>
<dbReference type="PANTHER" id="PTHR11054">
    <property type="entry name" value="6-PHOSPHOGLUCONOLACTONASE"/>
    <property type="match status" value="1"/>
</dbReference>